<organism evidence="3 4">
    <name type="scientific">Dictyobacter aurantiacus</name>
    <dbReference type="NCBI Taxonomy" id="1936993"/>
    <lineage>
        <taxon>Bacteria</taxon>
        <taxon>Bacillati</taxon>
        <taxon>Chloroflexota</taxon>
        <taxon>Ktedonobacteria</taxon>
        <taxon>Ktedonobacterales</taxon>
        <taxon>Dictyobacteraceae</taxon>
        <taxon>Dictyobacter</taxon>
    </lineage>
</organism>
<keyword evidence="4" id="KW-1185">Reference proteome</keyword>
<name>A0A401ZBD1_9CHLR</name>
<dbReference type="OrthoDB" id="9944585at2"/>
<dbReference type="Proteomes" id="UP000287224">
    <property type="component" value="Unassembled WGS sequence"/>
</dbReference>
<sequence>MAGVLNIFIGVLVVLFIAAIILIGVSMYRSRNAGNKVTSRVDPIPDTQARNEKTRVDQNTTTRADVNRNYNETTANDELNRQR</sequence>
<accession>A0A401ZBD1</accession>
<dbReference type="AlphaFoldDB" id="A0A401ZBD1"/>
<dbReference type="EMBL" id="BIFQ01000001">
    <property type="protein sequence ID" value="GCE04194.1"/>
    <property type="molecule type" value="Genomic_DNA"/>
</dbReference>
<evidence type="ECO:0000256" key="2">
    <source>
        <dbReference type="SAM" id="Phobius"/>
    </source>
</evidence>
<proteinExistence type="predicted"/>
<keyword evidence="2" id="KW-1133">Transmembrane helix</keyword>
<comment type="caution">
    <text evidence="3">The sequence shown here is derived from an EMBL/GenBank/DDBJ whole genome shotgun (WGS) entry which is preliminary data.</text>
</comment>
<evidence type="ECO:0000313" key="3">
    <source>
        <dbReference type="EMBL" id="GCE04194.1"/>
    </source>
</evidence>
<feature type="compositionally biased region" description="Polar residues" evidence="1">
    <location>
        <begin position="57"/>
        <end position="77"/>
    </location>
</feature>
<keyword evidence="2" id="KW-0812">Transmembrane</keyword>
<evidence type="ECO:0000256" key="1">
    <source>
        <dbReference type="SAM" id="MobiDB-lite"/>
    </source>
</evidence>
<protein>
    <submittedName>
        <fullName evidence="3">Uncharacterized protein</fullName>
    </submittedName>
</protein>
<reference evidence="4" key="1">
    <citation type="submission" date="2018-12" db="EMBL/GenBank/DDBJ databases">
        <title>Tengunoibacter tsumagoiensis gen. nov., sp. nov., Dictyobacter kobayashii sp. nov., D. alpinus sp. nov., and D. joshuensis sp. nov. and description of Dictyobacteraceae fam. nov. within the order Ktedonobacterales isolated from Tengu-no-mugimeshi.</title>
        <authorList>
            <person name="Wang C.M."/>
            <person name="Zheng Y."/>
            <person name="Sakai Y."/>
            <person name="Toyoda A."/>
            <person name="Minakuchi Y."/>
            <person name="Abe K."/>
            <person name="Yokota A."/>
            <person name="Yabe S."/>
        </authorList>
    </citation>
    <scope>NUCLEOTIDE SEQUENCE [LARGE SCALE GENOMIC DNA]</scope>
    <source>
        <strain evidence="4">S-27</strain>
    </source>
</reference>
<feature type="region of interest" description="Disordered" evidence="1">
    <location>
        <begin position="34"/>
        <end position="83"/>
    </location>
</feature>
<evidence type="ECO:0000313" key="4">
    <source>
        <dbReference type="Proteomes" id="UP000287224"/>
    </source>
</evidence>
<keyword evidence="2" id="KW-0472">Membrane</keyword>
<feature type="transmembrane region" description="Helical" evidence="2">
    <location>
        <begin position="6"/>
        <end position="28"/>
    </location>
</feature>
<gene>
    <name evidence="3" type="ORF">KDAU_15230</name>
</gene>
<dbReference type="RefSeq" id="WP_126595371.1">
    <property type="nucleotide sequence ID" value="NZ_BIFQ01000001.1"/>
</dbReference>